<sequence length="324" mass="38125">MGGGPPYLELFVEETSFYNRIVLGTIFPNFSLYPFPHILQTWLRNCVGGFLIYFFSGFLWCFYIYYWKRNVYVPKDSIPSNKSMLLQILVTIKAMPLYCVLPTFAEYVVEHDWTKCYPRVLDVGWPAYAFHIITYLTFIEFCIYWMHRGLHDIKPLYKYLHAKHHIYNKKTTLSPFAGLAFHPMDGILQAIPHLFALFLIPTHFRTHIVLLFFEVVWTANIHDGIHSRMWPVMGAGYHTIHHTRYRYNYGHYSIWMDWMFGTLLDPMDIEAKGLVIDEAIHTITSHIHSQCPGIHKACVLLLLMVCDDDFTQTYPSCTTTQQQR</sequence>
<evidence type="ECO:0000256" key="3">
    <source>
        <dbReference type="ARBA" id="ARBA00022692"/>
    </source>
</evidence>
<feature type="transmembrane region" description="Helical" evidence="6">
    <location>
        <begin position="85"/>
        <end position="105"/>
    </location>
</feature>
<proteinExistence type="inferred from homology"/>
<keyword evidence="5 6" id="KW-0472">Membrane</keyword>
<evidence type="ECO:0000256" key="4">
    <source>
        <dbReference type="ARBA" id="ARBA00022989"/>
    </source>
</evidence>
<dbReference type="EnsemblPlants" id="MELO3C010409.2.1">
    <property type="protein sequence ID" value="MELO3C010409.2.1"/>
    <property type="gene ID" value="MELO3C010409.2"/>
</dbReference>
<keyword evidence="3 6" id="KW-0812">Transmembrane</keyword>
<dbReference type="AlphaFoldDB" id="A0A9I9CYW0"/>
<comment type="subcellular location">
    <subcellularLocation>
        <location evidence="1">Membrane</location>
    </subcellularLocation>
</comment>
<feature type="domain" description="Fatty acid hydroxylase" evidence="7">
    <location>
        <begin position="133"/>
        <end position="262"/>
    </location>
</feature>
<evidence type="ECO:0000256" key="2">
    <source>
        <dbReference type="ARBA" id="ARBA00009324"/>
    </source>
</evidence>
<dbReference type="PANTHER" id="PTHR11863">
    <property type="entry name" value="STEROL DESATURASE"/>
    <property type="match status" value="1"/>
</dbReference>
<evidence type="ECO:0000259" key="7">
    <source>
        <dbReference type="Pfam" id="PF04116"/>
    </source>
</evidence>
<dbReference type="Pfam" id="PF04116">
    <property type="entry name" value="FA_hydroxylase"/>
    <property type="match status" value="1"/>
</dbReference>
<dbReference type="GO" id="GO:0016020">
    <property type="term" value="C:membrane"/>
    <property type="evidence" value="ECO:0007669"/>
    <property type="project" value="UniProtKB-SubCell"/>
</dbReference>
<dbReference type="GO" id="GO:0016491">
    <property type="term" value="F:oxidoreductase activity"/>
    <property type="evidence" value="ECO:0007669"/>
    <property type="project" value="InterPro"/>
</dbReference>
<feature type="transmembrane region" description="Helical" evidence="6">
    <location>
        <begin position="125"/>
        <end position="146"/>
    </location>
</feature>
<organism evidence="8">
    <name type="scientific">Cucumis melo</name>
    <name type="common">Muskmelon</name>
    <dbReference type="NCBI Taxonomy" id="3656"/>
    <lineage>
        <taxon>Eukaryota</taxon>
        <taxon>Viridiplantae</taxon>
        <taxon>Streptophyta</taxon>
        <taxon>Embryophyta</taxon>
        <taxon>Tracheophyta</taxon>
        <taxon>Spermatophyta</taxon>
        <taxon>Magnoliopsida</taxon>
        <taxon>eudicotyledons</taxon>
        <taxon>Gunneridae</taxon>
        <taxon>Pentapetalae</taxon>
        <taxon>rosids</taxon>
        <taxon>fabids</taxon>
        <taxon>Cucurbitales</taxon>
        <taxon>Cucurbitaceae</taxon>
        <taxon>Benincaseae</taxon>
        <taxon>Cucumis</taxon>
    </lineage>
</organism>
<evidence type="ECO:0000313" key="8">
    <source>
        <dbReference type="EnsemblPlants" id="MELO3C010409.2.1"/>
    </source>
</evidence>
<dbReference type="GO" id="GO:0005506">
    <property type="term" value="F:iron ion binding"/>
    <property type="evidence" value="ECO:0007669"/>
    <property type="project" value="InterPro"/>
</dbReference>
<evidence type="ECO:0000256" key="6">
    <source>
        <dbReference type="SAM" id="Phobius"/>
    </source>
</evidence>
<dbReference type="GO" id="GO:0008610">
    <property type="term" value="P:lipid biosynthetic process"/>
    <property type="evidence" value="ECO:0007669"/>
    <property type="project" value="InterPro"/>
</dbReference>
<evidence type="ECO:0000256" key="5">
    <source>
        <dbReference type="ARBA" id="ARBA00023136"/>
    </source>
</evidence>
<keyword evidence="4 6" id="KW-1133">Transmembrane helix</keyword>
<dbReference type="InterPro" id="IPR006694">
    <property type="entry name" value="Fatty_acid_hydroxylase"/>
</dbReference>
<feature type="transmembrane region" description="Helical" evidence="6">
    <location>
        <begin position="42"/>
        <end position="65"/>
    </location>
</feature>
<name>A0A9I9CYW0_CUCME</name>
<reference evidence="8" key="1">
    <citation type="submission" date="2023-03" db="UniProtKB">
        <authorList>
            <consortium name="EnsemblPlants"/>
        </authorList>
    </citation>
    <scope>IDENTIFICATION</scope>
</reference>
<accession>A0A9I9CYW0</accession>
<dbReference type="Gramene" id="MELO3C010409.2.1">
    <property type="protein sequence ID" value="MELO3C010409.2.1"/>
    <property type="gene ID" value="MELO3C010409.2"/>
</dbReference>
<evidence type="ECO:0000256" key="1">
    <source>
        <dbReference type="ARBA" id="ARBA00004370"/>
    </source>
</evidence>
<protein>
    <recommendedName>
        <fullName evidence="7">Fatty acid hydroxylase domain-containing protein</fullName>
    </recommendedName>
</protein>
<comment type="similarity">
    <text evidence="2">Belongs to the sterol desaturase family.</text>
</comment>
<dbReference type="InterPro" id="IPR050307">
    <property type="entry name" value="Sterol_Desaturase_Related"/>
</dbReference>